<feature type="region of interest" description="Disordered" evidence="1">
    <location>
        <begin position="230"/>
        <end position="273"/>
    </location>
</feature>
<feature type="compositionally biased region" description="Low complexity" evidence="1">
    <location>
        <begin position="251"/>
        <end position="262"/>
    </location>
</feature>
<sequence length="598" mass="67640">MNLLSATTVPCFDEGEINRRIKIKRKERRCRTVPPTTALIDSCRFEHDVPCKEYHQNHQDSRGPIIDVGISISKRVTKRRTNTSKLKRDDKSTRFMNISSAETPLINAAFQSSQPQVRSIPRRILSTSASADRPSKQKRVQTNQGHEELSYVSKRCGNSINVRLEHDEDKQLHSSTGIDCVVNHGRMTIPSRDCKHRNLSAGVNTKTRMRALASKEIMNRPPSRQRHAFPTHLIDTNAFDAPETTERSRRSSGSCSRGLSRGSSKDPFSIFETIDRPPSRYMVKAKRSNPQTQTQECDGVSRRGLVDKIALFSTNQAHHDPKLDGFADVDESVPPPFRIEVTTDTSDTAREISTDRESHEGNARKFRHESYSSKEQHRLVFMAENCSNGDLESNQTLSDNQEIAQNQLQWFGKDDQINNAHLFETVISLPSPRLFNEVNADVTVEDDLEDSDGPQSQSRTLSPLQENQNALQEECEKRFVSRRAAAASKRITPPTQISRIDDPDLQWIRSSSNPMFIESTRTVDYDSMDPETAIEQTPFYSSEDLMTFAATEMSDLHLDDYSAQSDVTMPSHLPLTSSRSPLLRTSLGMDFLSLFAQH</sequence>
<proteinExistence type="predicted"/>
<evidence type="ECO:0000256" key="1">
    <source>
        <dbReference type="SAM" id="MobiDB-lite"/>
    </source>
</evidence>
<dbReference type="OMA" id="PKTDGFA"/>
<dbReference type="AlphaFoldDB" id="A0A0P1ARM8"/>
<reference evidence="3" key="1">
    <citation type="submission" date="2014-09" db="EMBL/GenBank/DDBJ databases">
        <authorList>
            <person name="Sharma Rahul"/>
            <person name="Thines Marco"/>
        </authorList>
    </citation>
    <scope>NUCLEOTIDE SEQUENCE [LARGE SCALE GENOMIC DNA]</scope>
</reference>
<dbReference type="Proteomes" id="UP000054928">
    <property type="component" value="Unassembled WGS sequence"/>
</dbReference>
<organism evidence="2 3">
    <name type="scientific">Plasmopara halstedii</name>
    <name type="common">Downy mildew of sunflower</name>
    <dbReference type="NCBI Taxonomy" id="4781"/>
    <lineage>
        <taxon>Eukaryota</taxon>
        <taxon>Sar</taxon>
        <taxon>Stramenopiles</taxon>
        <taxon>Oomycota</taxon>
        <taxon>Peronosporomycetes</taxon>
        <taxon>Peronosporales</taxon>
        <taxon>Peronosporaceae</taxon>
        <taxon>Plasmopara</taxon>
    </lineage>
</organism>
<feature type="region of interest" description="Disordered" evidence="1">
    <location>
        <begin position="447"/>
        <end position="471"/>
    </location>
</feature>
<keyword evidence="3" id="KW-1185">Reference proteome</keyword>
<name>A0A0P1ARM8_PLAHL</name>
<dbReference type="OrthoDB" id="62103at2759"/>
<feature type="compositionally biased region" description="Basic and acidic residues" evidence="1">
    <location>
        <begin position="347"/>
        <end position="370"/>
    </location>
</feature>
<dbReference type="RefSeq" id="XP_024580273.1">
    <property type="nucleotide sequence ID" value="XM_024729946.1"/>
</dbReference>
<feature type="compositionally biased region" description="Polar residues" evidence="1">
    <location>
        <begin position="453"/>
        <end position="471"/>
    </location>
</feature>
<feature type="region of interest" description="Disordered" evidence="1">
    <location>
        <begin position="345"/>
        <end position="370"/>
    </location>
</feature>
<dbReference type="EMBL" id="CCYD01000810">
    <property type="protein sequence ID" value="CEG43904.1"/>
    <property type="molecule type" value="Genomic_DNA"/>
</dbReference>
<accession>A0A0P1ARM8</accession>
<evidence type="ECO:0000313" key="2">
    <source>
        <dbReference type="EMBL" id="CEG43904.1"/>
    </source>
</evidence>
<protein>
    <submittedName>
        <fullName evidence="2">Uncharacterized protein</fullName>
    </submittedName>
</protein>
<evidence type="ECO:0000313" key="3">
    <source>
        <dbReference type="Proteomes" id="UP000054928"/>
    </source>
</evidence>
<dbReference type="GeneID" id="36409243"/>